<feature type="region of interest" description="Disordered" evidence="1">
    <location>
        <begin position="30"/>
        <end position="74"/>
    </location>
</feature>
<name>A0A8D8BVJ0_CULPI</name>
<dbReference type="EMBL" id="HBUE01083636">
    <property type="protein sequence ID" value="CAG6478685.1"/>
    <property type="molecule type" value="Transcribed_RNA"/>
</dbReference>
<evidence type="ECO:0000256" key="1">
    <source>
        <dbReference type="SAM" id="MobiDB-lite"/>
    </source>
</evidence>
<sequence>MKSKPSLELKTQLIRCYNCLSTGKSAPKVKSVLKQKNSSENTAQNLHTSRRGRRRRLEPHHSRDEFPPTPTQIRPLTHCRRRRHRYRYRRGLIYLRRLRTI</sequence>
<organism evidence="2">
    <name type="scientific">Culex pipiens</name>
    <name type="common">House mosquito</name>
    <dbReference type="NCBI Taxonomy" id="7175"/>
    <lineage>
        <taxon>Eukaryota</taxon>
        <taxon>Metazoa</taxon>
        <taxon>Ecdysozoa</taxon>
        <taxon>Arthropoda</taxon>
        <taxon>Hexapoda</taxon>
        <taxon>Insecta</taxon>
        <taxon>Pterygota</taxon>
        <taxon>Neoptera</taxon>
        <taxon>Endopterygota</taxon>
        <taxon>Diptera</taxon>
        <taxon>Nematocera</taxon>
        <taxon>Culicoidea</taxon>
        <taxon>Culicidae</taxon>
        <taxon>Culicinae</taxon>
        <taxon>Culicini</taxon>
        <taxon>Culex</taxon>
        <taxon>Culex</taxon>
    </lineage>
</organism>
<accession>A0A8D8BVJ0</accession>
<dbReference type="EMBL" id="HBUE01083637">
    <property type="protein sequence ID" value="CAG6478686.1"/>
    <property type="molecule type" value="Transcribed_RNA"/>
</dbReference>
<feature type="compositionally biased region" description="Polar residues" evidence="1">
    <location>
        <begin position="34"/>
        <end position="47"/>
    </location>
</feature>
<reference evidence="2" key="1">
    <citation type="submission" date="2021-05" db="EMBL/GenBank/DDBJ databases">
        <authorList>
            <person name="Alioto T."/>
            <person name="Alioto T."/>
            <person name="Gomez Garrido J."/>
        </authorList>
    </citation>
    <scope>NUCLEOTIDE SEQUENCE</scope>
</reference>
<dbReference type="AlphaFoldDB" id="A0A8D8BVJ0"/>
<evidence type="ECO:0000313" key="2">
    <source>
        <dbReference type="EMBL" id="CAG6478686.1"/>
    </source>
</evidence>
<feature type="compositionally biased region" description="Basic residues" evidence="1">
    <location>
        <begin position="48"/>
        <end position="58"/>
    </location>
</feature>
<protein>
    <submittedName>
        <fullName evidence="2">(northern house mosquito) hypothetical protein</fullName>
    </submittedName>
</protein>
<proteinExistence type="predicted"/>